<dbReference type="AlphaFoldDB" id="A0A1M5EMN3"/>
<sequence length="93" mass="10848">MYFVSDFLQNSVYICRIIYGHKDKLFVMTIEQIKEKTLYGDYTLLGQVMGINAPAAKMRFFRGDEIAKKALLKIIANREALIKEFQKKQNSLH</sequence>
<evidence type="ECO:0000313" key="1">
    <source>
        <dbReference type="EMBL" id="SHF80370.1"/>
    </source>
</evidence>
<accession>A0A1M5EMN3</accession>
<keyword evidence="2" id="KW-1185">Reference proteome</keyword>
<organism evidence="1 2">
    <name type="scientific">Flavobacterium defluvii</name>
    <dbReference type="NCBI Taxonomy" id="370979"/>
    <lineage>
        <taxon>Bacteria</taxon>
        <taxon>Pseudomonadati</taxon>
        <taxon>Bacteroidota</taxon>
        <taxon>Flavobacteriia</taxon>
        <taxon>Flavobacteriales</taxon>
        <taxon>Flavobacteriaceae</taxon>
        <taxon>Flavobacterium</taxon>
    </lineage>
</organism>
<proteinExistence type="predicted"/>
<dbReference type="EMBL" id="FQWC01000001">
    <property type="protein sequence ID" value="SHF80370.1"/>
    <property type="molecule type" value="Genomic_DNA"/>
</dbReference>
<name>A0A1M5EMN3_9FLAO</name>
<gene>
    <name evidence="1" type="ORF">SAMN05443663_101182</name>
</gene>
<evidence type="ECO:0000313" key="2">
    <source>
        <dbReference type="Proteomes" id="UP000184071"/>
    </source>
</evidence>
<protein>
    <submittedName>
        <fullName evidence="1">Uncharacterized protein</fullName>
    </submittedName>
</protein>
<reference evidence="2" key="1">
    <citation type="submission" date="2016-11" db="EMBL/GenBank/DDBJ databases">
        <authorList>
            <person name="Varghese N."/>
            <person name="Submissions S."/>
        </authorList>
    </citation>
    <scope>NUCLEOTIDE SEQUENCE [LARGE SCALE GENOMIC DNA]</scope>
    <source>
        <strain evidence="2">DSM 17963</strain>
    </source>
</reference>
<dbReference type="STRING" id="370979.SAMN05443663_101182"/>
<dbReference type="Proteomes" id="UP000184071">
    <property type="component" value="Unassembled WGS sequence"/>
</dbReference>